<dbReference type="GO" id="GO:0005658">
    <property type="term" value="C:alpha DNA polymerase:primase complex"/>
    <property type="evidence" value="ECO:0007669"/>
    <property type="project" value="TreeGrafter"/>
</dbReference>
<reference evidence="8" key="2">
    <citation type="submission" date="2020-11" db="EMBL/GenBank/DDBJ databases">
        <authorList>
            <consortium name="DOE Joint Genome Institute"/>
            <person name="Kuo A."/>
            <person name="Miyauchi S."/>
            <person name="Kiss E."/>
            <person name="Drula E."/>
            <person name="Kohler A."/>
            <person name="Sanchez-Garcia M."/>
            <person name="Andreopoulos B."/>
            <person name="Barry K.W."/>
            <person name="Bonito G."/>
            <person name="Buee M."/>
            <person name="Carver A."/>
            <person name="Chen C."/>
            <person name="Cichocki N."/>
            <person name="Clum A."/>
            <person name="Culley D."/>
            <person name="Crous P.W."/>
            <person name="Fauchery L."/>
            <person name="Girlanda M."/>
            <person name="Hayes R."/>
            <person name="Keri Z."/>
            <person name="Labutti K."/>
            <person name="Lipzen A."/>
            <person name="Lombard V."/>
            <person name="Magnuson J."/>
            <person name="Maillard F."/>
            <person name="Morin E."/>
            <person name="Murat C."/>
            <person name="Nolan M."/>
            <person name="Ohm R."/>
            <person name="Pangilinan J."/>
            <person name="Pereira M."/>
            <person name="Perotto S."/>
            <person name="Peter M."/>
            <person name="Riley R."/>
            <person name="Sitrit Y."/>
            <person name="Stielow B."/>
            <person name="Szollosi G."/>
            <person name="Zifcakova L."/>
            <person name="Stursova M."/>
            <person name="Spatafora J.W."/>
            <person name="Tedersoo L."/>
            <person name="Vaario L.-M."/>
            <person name="Yamada A."/>
            <person name="Yan M."/>
            <person name="Wang P."/>
            <person name="Xu J."/>
            <person name="Bruns T."/>
            <person name="Baldrian P."/>
            <person name="Vilgalys R."/>
            <person name="Henrissat B."/>
            <person name="Grigoriev I.V."/>
            <person name="Hibbett D."/>
            <person name="Nagy L.G."/>
            <person name="Martin F.M."/>
        </authorList>
    </citation>
    <scope>NUCLEOTIDE SEQUENCE</scope>
    <source>
        <strain evidence="8">UH-Tt-Lm1</strain>
    </source>
</reference>
<sequence>MASGVPPQILLKKVEKRFREYLPQDCDNLLGECVKLCQHYDLSADDLFWKWEAVKHSNRETHRLDASNLQELKIHVAKDHAKPSRPTNKGSSAQLSGVMSARSGAFGYGPGRIPRQLGGGFVPSMKKEGVDRPVPVPGSSKLFFSQVGKVGRREYRYMYEKLSERSDVLDERVDDMAEIVRLHYNLQELCDPASVTEEDVVVVGRIVANVDIPATSEPSKLNDASIALESSRMMGSGVRVPLRFNTPLKVHGTTRAGFFPGAIVALRGRNGGGGWFSVSEVLSLPRMNGPPPPPKEDVESPFCMLIASGPFTQDTDLQYRPWHNLAKIISEESPDGVLLLGPFVDSSHPWVKSGDVDENPEQLFANHFAQIVVDILAEKPSMSFFVVPSVGDTLSEHASFPQSEFDRSLLCHNRVYFLDNPCRFSVNGIEIAVSTVDTLFHLKKAEFLKQGQRAHIETGSEETLDPMAELCRYMLQQRSFYPVFPSPADVSHEVNLDVSRSKLLDLDRGIQDHTPHVLVVPSRLKQFSKRVDGATFINPSSASKGSYAFVRYLGQEEGINVDIRKL</sequence>
<feature type="domain" description="DNA polymerase alpha/delta/epsilon subunit B" evidence="6">
    <location>
        <begin position="305"/>
        <end position="529"/>
    </location>
</feature>
<dbReference type="Pfam" id="PF04042">
    <property type="entry name" value="DNA_pol_E_B"/>
    <property type="match status" value="1"/>
</dbReference>
<evidence type="ECO:0000313" key="8">
    <source>
        <dbReference type="EMBL" id="KAF9778734.1"/>
    </source>
</evidence>
<dbReference type="InterPro" id="IPR016722">
    <property type="entry name" value="DNA_pol_alpha_bsu"/>
</dbReference>
<evidence type="ECO:0000256" key="1">
    <source>
        <dbReference type="ARBA" id="ARBA00004123"/>
    </source>
</evidence>
<evidence type="ECO:0000256" key="5">
    <source>
        <dbReference type="ARBA" id="ARBA00023242"/>
    </source>
</evidence>
<dbReference type="InterPro" id="IPR007185">
    <property type="entry name" value="DNA_pol_a/d/e_bsu"/>
</dbReference>
<gene>
    <name evidence="8" type="ORF">BJ322DRAFT_486845</name>
</gene>
<keyword evidence="5" id="KW-0539">Nucleus</keyword>
<dbReference type="GO" id="GO:0006270">
    <property type="term" value="P:DNA replication initiation"/>
    <property type="evidence" value="ECO:0007669"/>
    <property type="project" value="TreeGrafter"/>
</dbReference>
<reference evidence="8" key="1">
    <citation type="journal article" date="2020" name="Nat. Commun.">
        <title>Large-scale genome sequencing of mycorrhizal fungi provides insights into the early evolution of symbiotic traits.</title>
        <authorList>
            <person name="Miyauchi S."/>
            <person name="Kiss E."/>
            <person name="Kuo A."/>
            <person name="Drula E."/>
            <person name="Kohler A."/>
            <person name="Sanchez-Garcia M."/>
            <person name="Morin E."/>
            <person name="Andreopoulos B."/>
            <person name="Barry K.W."/>
            <person name="Bonito G."/>
            <person name="Buee M."/>
            <person name="Carver A."/>
            <person name="Chen C."/>
            <person name="Cichocki N."/>
            <person name="Clum A."/>
            <person name="Culley D."/>
            <person name="Crous P.W."/>
            <person name="Fauchery L."/>
            <person name="Girlanda M."/>
            <person name="Hayes R.D."/>
            <person name="Keri Z."/>
            <person name="LaButti K."/>
            <person name="Lipzen A."/>
            <person name="Lombard V."/>
            <person name="Magnuson J."/>
            <person name="Maillard F."/>
            <person name="Murat C."/>
            <person name="Nolan M."/>
            <person name="Ohm R.A."/>
            <person name="Pangilinan J."/>
            <person name="Pereira M.F."/>
            <person name="Perotto S."/>
            <person name="Peter M."/>
            <person name="Pfister S."/>
            <person name="Riley R."/>
            <person name="Sitrit Y."/>
            <person name="Stielow J.B."/>
            <person name="Szollosi G."/>
            <person name="Zifcakova L."/>
            <person name="Stursova M."/>
            <person name="Spatafora J.W."/>
            <person name="Tedersoo L."/>
            <person name="Vaario L.M."/>
            <person name="Yamada A."/>
            <person name="Yan M."/>
            <person name="Wang P."/>
            <person name="Xu J."/>
            <person name="Bruns T."/>
            <person name="Baldrian P."/>
            <person name="Vilgalys R."/>
            <person name="Dunand C."/>
            <person name="Henrissat B."/>
            <person name="Grigoriev I.V."/>
            <person name="Hibbett D."/>
            <person name="Nagy L.G."/>
            <person name="Martin F.M."/>
        </authorList>
    </citation>
    <scope>NUCLEOTIDE SEQUENCE</scope>
    <source>
        <strain evidence="8">UH-Tt-Lm1</strain>
    </source>
</reference>
<proteinExistence type="inferred from homology"/>
<dbReference type="InterPro" id="IPR054300">
    <property type="entry name" value="OB_DPOA2"/>
</dbReference>
<comment type="similarity">
    <text evidence="2">Belongs to the DNA polymerase alpha subunit B family.</text>
</comment>
<dbReference type="Gene3D" id="3.60.21.60">
    <property type="match status" value="2"/>
</dbReference>
<evidence type="ECO:0000256" key="4">
    <source>
        <dbReference type="ARBA" id="ARBA00022705"/>
    </source>
</evidence>
<protein>
    <recommendedName>
        <fullName evidence="3">DNA polymerase alpha subunit B</fullName>
    </recommendedName>
</protein>
<comment type="caution">
    <text evidence="8">The sequence shown here is derived from an EMBL/GenBank/DDBJ whole genome shotgun (WGS) entry which is preliminary data.</text>
</comment>
<evidence type="ECO:0000259" key="6">
    <source>
        <dbReference type="Pfam" id="PF04042"/>
    </source>
</evidence>
<evidence type="ECO:0000313" key="9">
    <source>
        <dbReference type="Proteomes" id="UP000736335"/>
    </source>
</evidence>
<dbReference type="GO" id="GO:0003677">
    <property type="term" value="F:DNA binding"/>
    <property type="evidence" value="ECO:0007669"/>
    <property type="project" value="InterPro"/>
</dbReference>
<keyword evidence="4" id="KW-0235">DNA replication</keyword>
<dbReference type="PANTHER" id="PTHR23061:SF12">
    <property type="entry name" value="DNA POLYMERASE ALPHA SUBUNIT B"/>
    <property type="match status" value="1"/>
</dbReference>
<name>A0A9P6H6Q5_9AGAM</name>
<comment type="subcellular location">
    <subcellularLocation>
        <location evidence="1">Nucleus</location>
    </subcellularLocation>
</comment>
<dbReference type="Proteomes" id="UP000736335">
    <property type="component" value="Unassembled WGS sequence"/>
</dbReference>
<dbReference type="OrthoDB" id="336885at2759"/>
<evidence type="ECO:0000256" key="3">
    <source>
        <dbReference type="ARBA" id="ARBA00018596"/>
    </source>
</evidence>
<organism evidence="8 9">
    <name type="scientific">Thelephora terrestris</name>
    <dbReference type="NCBI Taxonomy" id="56493"/>
    <lineage>
        <taxon>Eukaryota</taxon>
        <taxon>Fungi</taxon>
        <taxon>Dikarya</taxon>
        <taxon>Basidiomycota</taxon>
        <taxon>Agaricomycotina</taxon>
        <taxon>Agaricomycetes</taxon>
        <taxon>Thelephorales</taxon>
        <taxon>Thelephoraceae</taxon>
        <taxon>Thelephora</taxon>
    </lineage>
</organism>
<feature type="domain" description="DNA polymerase alpha subunit B OB" evidence="7">
    <location>
        <begin position="166"/>
        <end position="283"/>
    </location>
</feature>
<accession>A0A9P6H6Q5</accession>
<dbReference type="PIRSF" id="PIRSF018300">
    <property type="entry name" value="DNA_pol_alph_2"/>
    <property type="match status" value="1"/>
</dbReference>
<dbReference type="EMBL" id="WIUZ02000022">
    <property type="protein sequence ID" value="KAF9778734.1"/>
    <property type="molecule type" value="Genomic_DNA"/>
</dbReference>
<evidence type="ECO:0000259" key="7">
    <source>
        <dbReference type="Pfam" id="PF22062"/>
    </source>
</evidence>
<dbReference type="Pfam" id="PF22062">
    <property type="entry name" value="OB_DPOA2"/>
    <property type="match status" value="1"/>
</dbReference>
<keyword evidence="9" id="KW-1185">Reference proteome</keyword>
<evidence type="ECO:0000256" key="2">
    <source>
        <dbReference type="ARBA" id="ARBA00007299"/>
    </source>
</evidence>
<dbReference type="PANTHER" id="PTHR23061">
    <property type="entry name" value="DNA POLYMERASE 2 ALPHA 70 KDA SUBUNIT"/>
    <property type="match status" value="1"/>
</dbReference>
<dbReference type="AlphaFoldDB" id="A0A9P6H6Q5"/>